<name>A0AA36DIN8_9BILA</name>
<comment type="similarity">
    <text evidence="5">Belongs to the muscleblind family.</text>
</comment>
<evidence type="ECO:0000256" key="2">
    <source>
        <dbReference type="ARBA" id="ARBA00022737"/>
    </source>
</evidence>
<dbReference type="GO" id="GO:0008270">
    <property type="term" value="F:zinc ion binding"/>
    <property type="evidence" value="ECO:0007669"/>
    <property type="project" value="UniProtKB-KW"/>
</dbReference>
<keyword evidence="4 6" id="KW-0862">Zinc</keyword>
<keyword evidence="1 6" id="KW-0479">Metal-binding</keyword>
<feature type="zinc finger region" description="C3H1-type" evidence="6">
    <location>
        <begin position="169"/>
        <end position="197"/>
    </location>
</feature>
<evidence type="ECO:0000256" key="7">
    <source>
        <dbReference type="SAM" id="Coils"/>
    </source>
</evidence>
<dbReference type="PROSITE" id="PS50103">
    <property type="entry name" value="ZF_C3H1"/>
    <property type="match status" value="3"/>
</dbReference>
<feature type="compositionally biased region" description="Basic and acidic residues" evidence="8">
    <location>
        <begin position="50"/>
        <end position="62"/>
    </location>
</feature>
<proteinExistence type="inferred from homology"/>
<dbReference type="InterPro" id="IPR054429">
    <property type="entry name" value="Znf-CCCH_Muscleblind-like"/>
</dbReference>
<feature type="compositionally biased region" description="Basic and acidic residues" evidence="8">
    <location>
        <begin position="27"/>
        <end position="39"/>
    </location>
</feature>
<comment type="caution">
    <text evidence="10">The sequence shown here is derived from an EMBL/GenBank/DDBJ whole genome shotgun (WGS) entry which is preliminary data.</text>
</comment>
<keyword evidence="3 6" id="KW-0863">Zinc-finger</keyword>
<evidence type="ECO:0000313" key="11">
    <source>
        <dbReference type="Proteomes" id="UP001177023"/>
    </source>
</evidence>
<protein>
    <recommendedName>
        <fullName evidence="9">C3H1-type domain-containing protein</fullName>
    </recommendedName>
</protein>
<dbReference type="GO" id="GO:0043484">
    <property type="term" value="P:regulation of RNA splicing"/>
    <property type="evidence" value="ECO:0007669"/>
    <property type="project" value="TreeGrafter"/>
</dbReference>
<dbReference type="PANTHER" id="PTHR12675:SF6">
    <property type="entry name" value="ZINC FINGER CCCH DOMAIN-CONTAINING PROTEIN 10"/>
    <property type="match status" value="1"/>
</dbReference>
<evidence type="ECO:0000256" key="4">
    <source>
        <dbReference type="ARBA" id="ARBA00022833"/>
    </source>
</evidence>
<evidence type="ECO:0000256" key="5">
    <source>
        <dbReference type="ARBA" id="ARBA00038226"/>
    </source>
</evidence>
<organism evidence="10 11">
    <name type="scientific">Mesorhabditis spiculigera</name>
    <dbReference type="NCBI Taxonomy" id="96644"/>
    <lineage>
        <taxon>Eukaryota</taxon>
        <taxon>Metazoa</taxon>
        <taxon>Ecdysozoa</taxon>
        <taxon>Nematoda</taxon>
        <taxon>Chromadorea</taxon>
        <taxon>Rhabditida</taxon>
        <taxon>Rhabditina</taxon>
        <taxon>Rhabditomorpha</taxon>
        <taxon>Rhabditoidea</taxon>
        <taxon>Rhabditidae</taxon>
        <taxon>Mesorhabditinae</taxon>
        <taxon>Mesorhabditis</taxon>
    </lineage>
</organism>
<dbReference type="Proteomes" id="UP001177023">
    <property type="component" value="Unassembled WGS sequence"/>
</dbReference>
<dbReference type="EMBL" id="CATQJA010002710">
    <property type="protein sequence ID" value="CAJ0587854.1"/>
    <property type="molecule type" value="Genomic_DNA"/>
</dbReference>
<evidence type="ECO:0000256" key="1">
    <source>
        <dbReference type="ARBA" id="ARBA00022723"/>
    </source>
</evidence>
<feature type="non-terminal residue" evidence="10">
    <location>
        <position position="1"/>
    </location>
</feature>
<feature type="zinc finger region" description="C3H1-type" evidence="6">
    <location>
        <begin position="114"/>
        <end position="140"/>
    </location>
</feature>
<dbReference type="SMART" id="SM00356">
    <property type="entry name" value="ZnF_C3H1"/>
    <property type="match status" value="3"/>
</dbReference>
<evidence type="ECO:0000256" key="8">
    <source>
        <dbReference type="SAM" id="MobiDB-lite"/>
    </source>
</evidence>
<keyword evidence="7" id="KW-0175">Coiled coil</keyword>
<dbReference type="Gene3D" id="3.30.1370.210">
    <property type="match status" value="2"/>
</dbReference>
<reference evidence="10" key="1">
    <citation type="submission" date="2023-06" db="EMBL/GenBank/DDBJ databases">
        <authorList>
            <person name="Delattre M."/>
        </authorList>
    </citation>
    <scope>NUCLEOTIDE SEQUENCE</scope>
    <source>
        <strain evidence="10">AF72</strain>
    </source>
</reference>
<accession>A0AA36DIN8</accession>
<feature type="domain" description="C3H1-type" evidence="9">
    <location>
        <begin position="114"/>
        <end position="140"/>
    </location>
</feature>
<dbReference type="Pfam" id="PF22628">
    <property type="entry name" value="zf-CCCH_10"/>
    <property type="match status" value="1"/>
</dbReference>
<sequence length="345" mass="38367">MGDTEQEQPAEQQQAEHHEQAVVQQAEEEKPHIDFHEDNGNVQEAPVIASHDDRGDRQDQRSRSRSRSPRRDRGDRDRGHDRGNVCRDFLKNICNRGSNCKFYHPPDHEQKPNSDQVNFCIDYQNRGCTRHNCRFVHVPKEEAERYKATREVTLPLARAIAAVSQGDMINGIPVCKEYQTGKCNRGAARCRYWHVNLEEERERRRRGYPAHVPLGGGGGGGGGGGRMGGGYGGGGGGGMGGGYGGGGMRRGAPPLDDYYEPKRSRMMEDQRLIELQRRCSDYEAEILVLKTELKREHERYEDLYALFRQQTGVGAQAAAAGAAAAGYQASEAMGPQQNNAGWGWG</sequence>
<feature type="domain" description="C3H1-type" evidence="9">
    <location>
        <begin position="169"/>
        <end position="197"/>
    </location>
</feature>
<evidence type="ECO:0000256" key="3">
    <source>
        <dbReference type="ARBA" id="ARBA00022771"/>
    </source>
</evidence>
<dbReference type="AlphaFoldDB" id="A0AA36DIN8"/>
<feature type="compositionally biased region" description="Basic and acidic residues" evidence="8">
    <location>
        <begin position="69"/>
        <end position="82"/>
    </location>
</feature>
<keyword evidence="2" id="KW-0677">Repeat</keyword>
<dbReference type="GO" id="GO:0003723">
    <property type="term" value="F:RNA binding"/>
    <property type="evidence" value="ECO:0007669"/>
    <property type="project" value="TreeGrafter"/>
</dbReference>
<feature type="coiled-coil region" evidence="7">
    <location>
        <begin position="272"/>
        <end position="310"/>
    </location>
</feature>
<dbReference type="InterPro" id="IPR036855">
    <property type="entry name" value="Znf_CCCH_sf"/>
</dbReference>
<gene>
    <name evidence="10" type="ORF">MSPICULIGERA_LOCUS25807</name>
</gene>
<evidence type="ECO:0000313" key="10">
    <source>
        <dbReference type="EMBL" id="CAJ0587854.1"/>
    </source>
</evidence>
<feature type="zinc finger region" description="C3H1-type" evidence="6">
    <location>
        <begin position="85"/>
        <end position="107"/>
    </location>
</feature>
<dbReference type="SUPFAM" id="SSF90229">
    <property type="entry name" value="CCCH zinc finger"/>
    <property type="match status" value="1"/>
</dbReference>
<dbReference type="InterPro" id="IPR000571">
    <property type="entry name" value="Znf_CCCH"/>
</dbReference>
<keyword evidence="11" id="KW-1185">Reference proteome</keyword>
<evidence type="ECO:0000256" key="6">
    <source>
        <dbReference type="PROSITE-ProRule" id="PRU00723"/>
    </source>
</evidence>
<dbReference type="PANTHER" id="PTHR12675">
    <property type="entry name" value="MUSCLEBLIND-LIKE PROTEIN"/>
    <property type="match status" value="1"/>
</dbReference>
<feature type="region of interest" description="Disordered" evidence="8">
    <location>
        <begin position="1"/>
        <end position="82"/>
    </location>
</feature>
<evidence type="ECO:0000259" key="9">
    <source>
        <dbReference type="PROSITE" id="PS50103"/>
    </source>
</evidence>
<feature type="domain" description="C3H1-type" evidence="9">
    <location>
        <begin position="85"/>
        <end position="107"/>
    </location>
</feature>